<feature type="transmembrane region" description="Helical" evidence="5">
    <location>
        <begin position="88"/>
        <end position="120"/>
    </location>
</feature>
<feature type="transmembrane region" description="Helical" evidence="5">
    <location>
        <begin position="331"/>
        <end position="349"/>
    </location>
</feature>
<dbReference type="Proteomes" id="UP000245433">
    <property type="component" value="Unassembled WGS sequence"/>
</dbReference>
<feature type="transmembrane region" description="Helical" evidence="5">
    <location>
        <begin position="272"/>
        <end position="293"/>
    </location>
</feature>
<feature type="transmembrane region" description="Helical" evidence="5">
    <location>
        <begin position="46"/>
        <end position="67"/>
    </location>
</feature>
<dbReference type="Gene3D" id="1.20.1740.10">
    <property type="entry name" value="Amino acid/polyamine transporter I"/>
    <property type="match status" value="1"/>
</dbReference>
<evidence type="ECO:0000256" key="5">
    <source>
        <dbReference type="SAM" id="Phobius"/>
    </source>
</evidence>
<dbReference type="Pfam" id="PF13520">
    <property type="entry name" value="AA_permease_2"/>
    <property type="match status" value="1"/>
</dbReference>
<feature type="transmembrane region" description="Helical" evidence="5">
    <location>
        <begin position="417"/>
        <end position="434"/>
    </location>
</feature>
<dbReference type="PANTHER" id="PTHR11785">
    <property type="entry name" value="AMINO ACID TRANSPORTER"/>
    <property type="match status" value="1"/>
</dbReference>
<evidence type="ECO:0000256" key="2">
    <source>
        <dbReference type="ARBA" id="ARBA00022692"/>
    </source>
</evidence>
<keyword evidence="4 5" id="KW-0472">Membrane</keyword>
<dbReference type="AlphaFoldDB" id="A0A2U1DBQ8"/>
<feature type="transmembrane region" description="Helical" evidence="5">
    <location>
        <begin position="355"/>
        <end position="374"/>
    </location>
</feature>
<dbReference type="RefSeq" id="WP_089938403.1">
    <property type="nucleotide sequence ID" value="NZ_CAKOEX010000003.1"/>
</dbReference>
<evidence type="ECO:0000256" key="4">
    <source>
        <dbReference type="ARBA" id="ARBA00023136"/>
    </source>
</evidence>
<dbReference type="EMBL" id="QEKT01000003">
    <property type="protein sequence ID" value="PVY85097.1"/>
    <property type="molecule type" value="Genomic_DNA"/>
</dbReference>
<evidence type="ECO:0000313" key="7">
    <source>
        <dbReference type="Proteomes" id="UP000245433"/>
    </source>
</evidence>
<evidence type="ECO:0000313" key="6">
    <source>
        <dbReference type="EMBL" id="PVY85097.1"/>
    </source>
</evidence>
<dbReference type="PANTHER" id="PTHR11785:SF512">
    <property type="entry name" value="SOBREMESA, ISOFORM B"/>
    <property type="match status" value="1"/>
</dbReference>
<keyword evidence="7" id="KW-1185">Reference proteome</keyword>
<dbReference type="PIRSF" id="PIRSF006060">
    <property type="entry name" value="AA_transporter"/>
    <property type="match status" value="1"/>
</dbReference>
<feature type="transmembrane region" description="Helical" evidence="5">
    <location>
        <begin position="229"/>
        <end position="252"/>
    </location>
</feature>
<dbReference type="GO" id="GO:0015179">
    <property type="term" value="F:L-amino acid transmembrane transporter activity"/>
    <property type="evidence" value="ECO:0007669"/>
    <property type="project" value="TreeGrafter"/>
</dbReference>
<dbReference type="InterPro" id="IPR050598">
    <property type="entry name" value="AminoAcid_Transporter"/>
</dbReference>
<feature type="transmembrane region" description="Helical" evidence="5">
    <location>
        <begin position="195"/>
        <end position="217"/>
    </location>
</feature>
<feature type="transmembrane region" description="Helical" evidence="5">
    <location>
        <begin position="126"/>
        <end position="145"/>
    </location>
</feature>
<gene>
    <name evidence="6" type="ORF">C7384_103122</name>
</gene>
<evidence type="ECO:0000256" key="3">
    <source>
        <dbReference type="ARBA" id="ARBA00022989"/>
    </source>
</evidence>
<keyword evidence="3 5" id="KW-1133">Transmembrane helix</keyword>
<protein>
    <submittedName>
        <fullName evidence="6">Serine/threonine exchange transporter (LAT family)</fullName>
    </submittedName>
</protein>
<dbReference type="OrthoDB" id="3181223at2"/>
<keyword evidence="2 5" id="KW-0812">Transmembrane</keyword>
<evidence type="ECO:0000256" key="1">
    <source>
        <dbReference type="ARBA" id="ARBA00004141"/>
    </source>
</evidence>
<accession>A0A2U1DBQ8</accession>
<sequence length="439" mass="47556">MEKQQLHRGFGLWASLSLVIGTIIGSGIFFKQGSVLQVAGNTTTAMWAWFAGGILTLASGMSVAEVGSQMAKTGGIYHYIEQLYGRTLGYLAGWMQVVFYGPAMMGAISAYFGVLFVAMFGLPGHYSIWIGMAALACVGLINSIPNRFSAGFQMVTTAIKLLPIMALIVFGLFFGHHDALGQTVTTIGHTSGGGFGVAVLATLFAYDGWVTLANISGEIKNPQKTLPRAIVFGILLVIVAYVGVSFGVYRSLTANQIASLGENTTLAMATNAFGYWGGRLLSVAILISLLGTLNGKVVSFPRVLYAMADNGDFLFANIFRSLHHRSKTPNAAIWLMIGIAFLMIFFTNPDQLSNYAVFVTFLFYILVLAGTFILRKRDPQGLNRSFSMPLYPLVPIVAIVGSLYIEVSEIMHDFQGVLISVLIVLLGYPVLLYLRNKQK</sequence>
<comment type="subcellular location">
    <subcellularLocation>
        <location evidence="1">Membrane</location>
        <topology evidence="1">Multi-pass membrane protein</topology>
    </subcellularLocation>
</comment>
<proteinExistence type="predicted"/>
<feature type="transmembrane region" description="Helical" evidence="5">
    <location>
        <begin position="386"/>
        <end position="405"/>
    </location>
</feature>
<name>A0A2U1DBQ8_9LACO</name>
<reference evidence="6 7" key="1">
    <citation type="submission" date="2018-04" db="EMBL/GenBank/DDBJ databases">
        <title>Genomic Encyclopedia of Type Strains, Phase IV (KMG-IV): sequencing the most valuable type-strain genomes for metagenomic binning, comparative biology and taxonomic classification.</title>
        <authorList>
            <person name="Goeker M."/>
        </authorList>
    </citation>
    <scope>NUCLEOTIDE SEQUENCE [LARGE SCALE GENOMIC DNA]</scope>
    <source>
        <strain evidence="6 7">DSM 28795</strain>
    </source>
</reference>
<organism evidence="6 7">
    <name type="scientific">Convivina intestini</name>
    <dbReference type="NCBI Taxonomy" id="1505726"/>
    <lineage>
        <taxon>Bacteria</taxon>
        <taxon>Bacillati</taxon>
        <taxon>Bacillota</taxon>
        <taxon>Bacilli</taxon>
        <taxon>Lactobacillales</taxon>
        <taxon>Lactobacillaceae</taxon>
        <taxon>Convivina</taxon>
    </lineage>
</organism>
<feature type="transmembrane region" description="Helical" evidence="5">
    <location>
        <begin position="157"/>
        <end position="175"/>
    </location>
</feature>
<dbReference type="GO" id="GO:0016020">
    <property type="term" value="C:membrane"/>
    <property type="evidence" value="ECO:0007669"/>
    <property type="project" value="UniProtKB-SubCell"/>
</dbReference>
<comment type="caution">
    <text evidence="6">The sequence shown here is derived from an EMBL/GenBank/DDBJ whole genome shotgun (WGS) entry which is preliminary data.</text>
</comment>
<dbReference type="InterPro" id="IPR002293">
    <property type="entry name" value="AA/rel_permease1"/>
</dbReference>
<feature type="transmembrane region" description="Helical" evidence="5">
    <location>
        <begin position="12"/>
        <end position="30"/>
    </location>
</feature>